<evidence type="ECO:0000256" key="2">
    <source>
        <dbReference type="ARBA" id="ARBA00023015"/>
    </source>
</evidence>
<dbReference type="PANTHER" id="PTHR43280">
    <property type="entry name" value="ARAC-FAMILY TRANSCRIPTIONAL REGULATOR"/>
    <property type="match status" value="1"/>
</dbReference>
<dbReference type="Pfam" id="PF12833">
    <property type="entry name" value="HTH_18"/>
    <property type="match status" value="1"/>
</dbReference>
<dbReference type="PROSITE" id="PS50110">
    <property type="entry name" value="RESPONSE_REGULATORY"/>
    <property type="match status" value="1"/>
</dbReference>
<feature type="modified residue" description="4-aspartylphosphate" evidence="6">
    <location>
        <position position="54"/>
    </location>
</feature>
<keyword evidence="6" id="KW-0597">Phosphoprotein</keyword>
<dbReference type="Pfam" id="PF00072">
    <property type="entry name" value="Response_reg"/>
    <property type="match status" value="1"/>
</dbReference>
<evidence type="ECO:0000256" key="6">
    <source>
        <dbReference type="PROSITE-ProRule" id="PRU00169"/>
    </source>
</evidence>
<dbReference type="PROSITE" id="PS00041">
    <property type="entry name" value="HTH_ARAC_FAMILY_1"/>
    <property type="match status" value="1"/>
</dbReference>
<dbReference type="InterPro" id="IPR001789">
    <property type="entry name" value="Sig_transdc_resp-reg_receiver"/>
</dbReference>
<evidence type="ECO:0000256" key="1">
    <source>
        <dbReference type="ARBA" id="ARBA00018672"/>
    </source>
</evidence>
<dbReference type="Gene3D" id="3.40.50.2300">
    <property type="match status" value="1"/>
</dbReference>
<reference evidence="9 10" key="2">
    <citation type="submission" date="2009-03" db="EMBL/GenBank/DDBJ databases">
        <title>Draft genome sequence of Roseburia inulinivorans (DSM 16841).</title>
        <authorList>
            <person name="Sudarsanam P."/>
            <person name="Ley R."/>
            <person name="Guruge J."/>
            <person name="Turnbaugh P.J."/>
            <person name="Mahowald M."/>
            <person name="Liep D."/>
            <person name="Gordon J."/>
        </authorList>
    </citation>
    <scope>NUCLEOTIDE SEQUENCE [LARGE SCALE GENOMIC DNA]</scope>
    <source>
        <strain evidence="9 10">DSM 16841</strain>
    </source>
</reference>
<dbReference type="SUPFAM" id="SSF46689">
    <property type="entry name" value="Homeodomain-like"/>
    <property type="match status" value="1"/>
</dbReference>
<name>C0FZV1_9FIRM</name>
<dbReference type="GO" id="GO:0043565">
    <property type="term" value="F:sequence-specific DNA binding"/>
    <property type="evidence" value="ECO:0007669"/>
    <property type="project" value="InterPro"/>
</dbReference>
<reference evidence="9 10" key="1">
    <citation type="submission" date="2009-02" db="EMBL/GenBank/DDBJ databases">
        <authorList>
            <person name="Fulton L."/>
            <person name="Clifton S."/>
            <person name="Fulton B."/>
            <person name="Xu J."/>
            <person name="Minx P."/>
            <person name="Pepin K.H."/>
            <person name="Johnson M."/>
            <person name="Bhonagiri V."/>
            <person name="Nash W.E."/>
            <person name="Mardis E.R."/>
            <person name="Wilson R.K."/>
        </authorList>
    </citation>
    <scope>NUCLEOTIDE SEQUENCE [LARGE SCALE GENOMIC DNA]</scope>
    <source>
        <strain evidence="9 10">DSM 16841</strain>
    </source>
</reference>
<dbReference type="Gene3D" id="1.10.10.60">
    <property type="entry name" value="Homeodomain-like"/>
    <property type="match status" value="2"/>
</dbReference>
<evidence type="ECO:0000256" key="3">
    <source>
        <dbReference type="ARBA" id="ARBA00023125"/>
    </source>
</evidence>
<keyword evidence="2" id="KW-0805">Transcription regulation</keyword>
<protein>
    <recommendedName>
        <fullName evidence="1">Stage 0 sporulation protein A homolog</fullName>
    </recommendedName>
</protein>
<dbReference type="GO" id="GO:0000160">
    <property type="term" value="P:phosphorelay signal transduction system"/>
    <property type="evidence" value="ECO:0007669"/>
    <property type="project" value="InterPro"/>
</dbReference>
<keyword evidence="3" id="KW-0238">DNA-binding</keyword>
<dbReference type="eggNOG" id="COG4753">
    <property type="taxonomic scope" value="Bacteria"/>
</dbReference>
<dbReference type="PRINTS" id="PR00032">
    <property type="entry name" value="HTHARAC"/>
</dbReference>
<dbReference type="SMART" id="SM00448">
    <property type="entry name" value="REC"/>
    <property type="match status" value="1"/>
</dbReference>
<comment type="caution">
    <text evidence="9">The sequence shown here is derived from an EMBL/GenBank/DDBJ whole genome shotgun (WGS) entry which is preliminary data.</text>
</comment>
<evidence type="ECO:0000259" key="7">
    <source>
        <dbReference type="PROSITE" id="PS01124"/>
    </source>
</evidence>
<dbReference type="RefSeq" id="WP_007890471.1">
    <property type="nucleotide sequence ID" value="NZ_ACFY01000170.1"/>
</dbReference>
<dbReference type="AlphaFoldDB" id="C0FZV1"/>
<sequence length="524" mass="61539">MKLLIVDDNKYVVEGLKRQLNWSAFGIDEIFGCYSVAQAKSIMEKEEIDFLISDIEMPEENGFELLSWMQEKGMDTQKLLLTSYADFHYAKAAIDYKCSQYLLKPIETSKLEEVMIEQVDSRVKYQREKRLLQCGNDWLSHQSIIKEMFWKDVLDELIFCRDNSAIYRIKKEGLTYEPDQQFCVGLLCFEPDIGKQRLTQGLLGFSCENVWNEIAEKNGIEAEAIMYNGPFQYAVILEEKWKMDHIKRTLEQFIQAFVPFYHGRVQCYFAENVCIDEIAVMVRKLEGQALENLNRESGIIYERNSPETAKELFHDPEAEIWEELLQRGKLEELYKSIREYFAHLKQIENLNATFLEVVLMDWNMIAHNVLVSHNMTTYQMLSRVRNQEHALLALKSVSCMEELIEEEVRKIWELVSYVEKTDTMIADIRRYIDKHLDSVTRSEISEEFYLSPNYLSKLFRKETGSSLSVYIQNVRMSRAKQLLLETNYSISEIATETGYPSFAHFSKQFKKFVGKTPNEYRKGI</sequence>
<dbReference type="InterPro" id="IPR011006">
    <property type="entry name" value="CheY-like_superfamily"/>
</dbReference>
<dbReference type="EMBL" id="ACFY01000170">
    <property type="protein sequence ID" value="EEG91821.1"/>
    <property type="molecule type" value="Genomic_DNA"/>
</dbReference>
<feature type="domain" description="Response regulatory" evidence="8">
    <location>
        <begin position="2"/>
        <end position="119"/>
    </location>
</feature>
<evidence type="ECO:0000256" key="4">
    <source>
        <dbReference type="ARBA" id="ARBA00023163"/>
    </source>
</evidence>
<dbReference type="PROSITE" id="PS01124">
    <property type="entry name" value="HTH_ARAC_FAMILY_2"/>
    <property type="match status" value="1"/>
</dbReference>
<accession>C0FZV1</accession>
<evidence type="ECO:0000259" key="8">
    <source>
        <dbReference type="PROSITE" id="PS50110"/>
    </source>
</evidence>
<dbReference type="Proteomes" id="UP000003561">
    <property type="component" value="Unassembled WGS sequence"/>
</dbReference>
<dbReference type="InterPro" id="IPR020449">
    <property type="entry name" value="Tscrpt_reg_AraC-type_HTH"/>
</dbReference>
<dbReference type="InterPro" id="IPR009057">
    <property type="entry name" value="Homeodomain-like_sf"/>
</dbReference>
<dbReference type="CDD" id="cd17536">
    <property type="entry name" value="REC_YesN-like"/>
    <property type="match status" value="1"/>
</dbReference>
<evidence type="ECO:0000313" key="9">
    <source>
        <dbReference type="EMBL" id="EEG91821.1"/>
    </source>
</evidence>
<organism evidence="9 10">
    <name type="scientific">Roseburia inulinivorans DSM 16841</name>
    <dbReference type="NCBI Taxonomy" id="622312"/>
    <lineage>
        <taxon>Bacteria</taxon>
        <taxon>Bacillati</taxon>
        <taxon>Bacillota</taxon>
        <taxon>Clostridia</taxon>
        <taxon>Lachnospirales</taxon>
        <taxon>Lachnospiraceae</taxon>
        <taxon>Roseburia</taxon>
    </lineage>
</organism>
<proteinExistence type="predicted"/>
<feature type="domain" description="HTH araC/xylS-type" evidence="7">
    <location>
        <begin position="426"/>
        <end position="523"/>
    </location>
</feature>
<keyword evidence="4" id="KW-0804">Transcription</keyword>
<gene>
    <name evidence="9" type="ORF">ROSEINA2194_04298</name>
</gene>
<dbReference type="SMART" id="SM00342">
    <property type="entry name" value="HTH_ARAC"/>
    <property type="match status" value="1"/>
</dbReference>
<dbReference type="InterPro" id="IPR018062">
    <property type="entry name" value="HTH_AraC-typ_CS"/>
</dbReference>
<comment type="function">
    <text evidence="5">May play the central regulatory role in sporulation. It may be an element of the effector pathway responsible for the activation of sporulation genes in response to nutritional stress. Spo0A may act in concert with spo0H (a sigma factor) to control the expression of some genes that are critical to the sporulation process.</text>
</comment>
<evidence type="ECO:0000256" key="5">
    <source>
        <dbReference type="ARBA" id="ARBA00024867"/>
    </source>
</evidence>
<dbReference type="GO" id="GO:0003700">
    <property type="term" value="F:DNA-binding transcription factor activity"/>
    <property type="evidence" value="ECO:0007669"/>
    <property type="project" value="InterPro"/>
</dbReference>
<dbReference type="InterPro" id="IPR018060">
    <property type="entry name" value="HTH_AraC"/>
</dbReference>
<dbReference type="SUPFAM" id="SSF52172">
    <property type="entry name" value="CheY-like"/>
    <property type="match status" value="1"/>
</dbReference>
<evidence type="ECO:0000313" key="10">
    <source>
        <dbReference type="Proteomes" id="UP000003561"/>
    </source>
</evidence>
<dbReference type="PANTHER" id="PTHR43280:SF2">
    <property type="entry name" value="HTH-TYPE TRANSCRIPTIONAL REGULATOR EXSA"/>
    <property type="match status" value="1"/>
</dbReference>
<dbReference type="eggNOG" id="COG2207">
    <property type="taxonomic scope" value="Bacteria"/>
</dbReference>
<dbReference type="GeneID" id="75162008"/>